<dbReference type="EMBL" id="CM004392">
    <property type="protein sequence ID" value="KAG8651687.1"/>
    <property type="molecule type" value="Genomic_DNA"/>
</dbReference>
<organism evidence="1 2">
    <name type="scientific">Manihot esculenta</name>
    <name type="common">Cassava</name>
    <name type="synonym">Jatropha manihot</name>
    <dbReference type="NCBI Taxonomy" id="3983"/>
    <lineage>
        <taxon>Eukaryota</taxon>
        <taxon>Viridiplantae</taxon>
        <taxon>Streptophyta</taxon>
        <taxon>Embryophyta</taxon>
        <taxon>Tracheophyta</taxon>
        <taxon>Spermatophyta</taxon>
        <taxon>Magnoliopsida</taxon>
        <taxon>eudicotyledons</taxon>
        <taxon>Gunneridae</taxon>
        <taxon>Pentapetalae</taxon>
        <taxon>rosids</taxon>
        <taxon>fabids</taxon>
        <taxon>Malpighiales</taxon>
        <taxon>Euphorbiaceae</taxon>
        <taxon>Crotonoideae</taxon>
        <taxon>Manihoteae</taxon>
        <taxon>Manihot</taxon>
    </lineage>
</organism>
<name>A0ACB7HGU0_MANES</name>
<gene>
    <name evidence="1" type="ORF">MANES_06G012651v8</name>
</gene>
<accession>A0ACB7HGU0</accession>
<proteinExistence type="predicted"/>
<keyword evidence="2" id="KW-1185">Reference proteome</keyword>
<evidence type="ECO:0000313" key="2">
    <source>
        <dbReference type="Proteomes" id="UP000091857"/>
    </source>
</evidence>
<protein>
    <submittedName>
        <fullName evidence="1">Uncharacterized protein</fullName>
    </submittedName>
</protein>
<evidence type="ECO:0000313" key="1">
    <source>
        <dbReference type="EMBL" id="KAG8651687.1"/>
    </source>
</evidence>
<sequence length="273" mass="30662">MLNNRSNRKIEPNPTQPNPTQPNPAGQHPNPLHTFRRTPPSHFPHSPNSNLLIPPPLFSRKMRTTKTTKTMMTDEGGEDDEDDEVQVLQSSRGPPVQSADDDEDDDEDDDGEGGDDDDDGEGGDDDDDDDEEEEENDDEDEDGEEEVIYVQIYIIFCIYFISLIWDWVVFSVGAGDMGPTSSSGVSNMQDLRCYSASYASSVYPTQSQPQTQVGNNDVRFKKGKSASGSVSKSWSFNDPELQRKKRVASYKVYSVEGKVKGSFRKSFRWLKDR</sequence>
<reference evidence="2" key="1">
    <citation type="journal article" date="2016" name="Nat. Biotechnol.">
        <title>Sequencing wild and cultivated cassava and related species reveals extensive interspecific hybridization and genetic diversity.</title>
        <authorList>
            <person name="Bredeson J.V."/>
            <person name="Lyons J.B."/>
            <person name="Prochnik S.E."/>
            <person name="Wu G.A."/>
            <person name="Ha C.M."/>
            <person name="Edsinger-Gonzales E."/>
            <person name="Grimwood J."/>
            <person name="Schmutz J."/>
            <person name="Rabbi I.Y."/>
            <person name="Egesi C."/>
            <person name="Nauluvula P."/>
            <person name="Lebot V."/>
            <person name="Ndunguru J."/>
            <person name="Mkamilo G."/>
            <person name="Bart R.S."/>
            <person name="Setter T.L."/>
            <person name="Gleadow R.M."/>
            <person name="Kulakow P."/>
            <person name="Ferguson M.E."/>
            <person name="Rounsley S."/>
            <person name="Rokhsar D.S."/>
        </authorList>
    </citation>
    <scope>NUCLEOTIDE SEQUENCE [LARGE SCALE GENOMIC DNA]</scope>
    <source>
        <strain evidence="2">cv. AM560-2</strain>
    </source>
</reference>
<dbReference type="Proteomes" id="UP000091857">
    <property type="component" value="Chromosome 6"/>
</dbReference>
<comment type="caution">
    <text evidence="1">The sequence shown here is derived from an EMBL/GenBank/DDBJ whole genome shotgun (WGS) entry which is preliminary data.</text>
</comment>